<dbReference type="PROSITE" id="PS50835">
    <property type="entry name" value="IG_LIKE"/>
    <property type="match status" value="1"/>
</dbReference>
<dbReference type="OrthoDB" id="190835at2759"/>
<evidence type="ECO:0000256" key="1">
    <source>
        <dbReference type="SAM" id="SignalP"/>
    </source>
</evidence>
<evidence type="ECO:0000313" key="3">
    <source>
        <dbReference type="EMBL" id="KAF7246033.1"/>
    </source>
</evidence>
<dbReference type="SUPFAM" id="SSF48726">
    <property type="entry name" value="Immunoglobulin"/>
    <property type="match status" value="1"/>
</dbReference>
<dbReference type="Gene3D" id="2.60.40.10">
    <property type="entry name" value="Immunoglobulins"/>
    <property type="match status" value="1"/>
</dbReference>
<evidence type="ECO:0000313" key="4">
    <source>
        <dbReference type="Proteomes" id="UP000822476"/>
    </source>
</evidence>
<feature type="domain" description="Ig-like" evidence="2">
    <location>
        <begin position="29"/>
        <end position="100"/>
    </location>
</feature>
<dbReference type="AlphaFoldDB" id="A0A8S9YK47"/>
<dbReference type="EMBL" id="JTDE01006046">
    <property type="protein sequence ID" value="KAF7246033.1"/>
    <property type="molecule type" value="Genomic_DNA"/>
</dbReference>
<organism evidence="3 4">
    <name type="scientific">Paragonimus skrjabini miyazakii</name>
    <dbReference type="NCBI Taxonomy" id="59628"/>
    <lineage>
        <taxon>Eukaryota</taxon>
        <taxon>Metazoa</taxon>
        <taxon>Spiralia</taxon>
        <taxon>Lophotrochozoa</taxon>
        <taxon>Platyhelminthes</taxon>
        <taxon>Trematoda</taxon>
        <taxon>Digenea</taxon>
        <taxon>Plagiorchiida</taxon>
        <taxon>Troglotremata</taxon>
        <taxon>Troglotrematidae</taxon>
        <taxon>Paragonimus</taxon>
    </lineage>
</organism>
<dbReference type="SMART" id="SM00409">
    <property type="entry name" value="IG"/>
    <property type="match status" value="1"/>
</dbReference>
<gene>
    <name evidence="3" type="ORF">EG68_09364</name>
</gene>
<feature type="chain" id="PRO_5035850749" description="Ig-like domain-containing protein" evidence="1">
    <location>
        <begin position="22"/>
        <end position="134"/>
    </location>
</feature>
<sequence length="134" mass="15070">MAEKCSVLSLLLIIFVSLCNSQKVQVIYEGQNIAFYCNATGISGLVPVHYQWEFDNRVLIASDDHFSIRNIQKSDEGEYKCTATQFINNEPVVAVESTFISVRKGTALQFSVPTNWYPFTYVSKEQKSTGRISG</sequence>
<dbReference type="Pfam" id="PF13927">
    <property type="entry name" value="Ig_3"/>
    <property type="match status" value="1"/>
</dbReference>
<reference evidence="3" key="1">
    <citation type="submission" date="2019-07" db="EMBL/GenBank/DDBJ databases">
        <title>Annotation for the trematode Paragonimus miyazaki's.</title>
        <authorList>
            <person name="Choi Y.-J."/>
        </authorList>
    </citation>
    <scope>NUCLEOTIDE SEQUENCE</scope>
    <source>
        <strain evidence="3">Japan</strain>
    </source>
</reference>
<keyword evidence="4" id="KW-1185">Reference proteome</keyword>
<proteinExistence type="predicted"/>
<protein>
    <recommendedName>
        <fullName evidence="2">Ig-like domain-containing protein</fullName>
    </recommendedName>
</protein>
<keyword evidence="1" id="KW-0732">Signal</keyword>
<comment type="caution">
    <text evidence="3">The sequence shown here is derived from an EMBL/GenBank/DDBJ whole genome shotgun (WGS) entry which is preliminary data.</text>
</comment>
<accession>A0A8S9YK47</accession>
<dbReference type="Proteomes" id="UP000822476">
    <property type="component" value="Unassembled WGS sequence"/>
</dbReference>
<dbReference type="InterPro" id="IPR036179">
    <property type="entry name" value="Ig-like_dom_sf"/>
</dbReference>
<dbReference type="InterPro" id="IPR003599">
    <property type="entry name" value="Ig_sub"/>
</dbReference>
<name>A0A8S9YK47_9TREM</name>
<feature type="signal peptide" evidence="1">
    <location>
        <begin position="1"/>
        <end position="21"/>
    </location>
</feature>
<dbReference type="InterPro" id="IPR007110">
    <property type="entry name" value="Ig-like_dom"/>
</dbReference>
<evidence type="ECO:0000259" key="2">
    <source>
        <dbReference type="PROSITE" id="PS50835"/>
    </source>
</evidence>
<dbReference type="InterPro" id="IPR013783">
    <property type="entry name" value="Ig-like_fold"/>
</dbReference>